<evidence type="ECO:0000259" key="1">
    <source>
        <dbReference type="Pfam" id="PF03724"/>
    </source>
</evidence>
<evidence type="ECO:0000313" key="2">
    <source>
        <dbReference type="EMBL" id="GGC29229.1"/>
    </source>
</evidence>
<gene>
    <name evidence="2" type="ORF">GCM10010993_05160</name>
</gene>
<accession>A0ABQ1LSA3</accession>
<organism evidence="2 3">
    <name type="scientific">Belliella aquatica</name>
    <dbReference type="NCBI Taxonomy" id="1323734"/>
    <lineage>
        <taxon>Bacteria</taxon>
        <taxon>Pseudomonadati</taxon>
        <taxon>Bacteroidota</taxon>
        <taxon>Cytophagia</taxon>
        <taxon>Cytophagales</taxon>
        <taxon>Cyclobacteriaceae</taxon>
        <taxon>Belliella</taxon>
    </lineage>
</organism>
<reference evidence="3" key="1">
    <citation type="journal article" date="2019" name="Int. J. Syst. Evol. Microbiol.">
        <title>The Global Catalogue of Microorganisms (GCM) 10K type strain sequencing project: providing services to taxonomists for standard genome sequencing and annotation.</title>
        <authorList>
            <consortium name="The Broad Institute Genomics Platform"/>
            <consortium name="The Broad Institute Genome Sequencing Center for Infectious Disease"/>
            <person name="Wu L."/>
            <person name="Ma J."/>
        </authorList>
    </citation>
    <scope>NUCLEOTIDE SEQUENCE [LARGE SCALE GENOMIC DNA]</scope>
    <source>
        <strain evidence="3">CGMCC 1.12479</strain>
    </source>
</reference>
<dbReference type="Proteomes" id="UP000635885">
    <property type="component" value="Unassembled WGS sequence"/>
</dbReference>
<name>A0ABQ1LSA3_9BACT</name>
<dbReference type="Pfam" id="PF03724">
    <property type="entry name" value="META"/>
    <property type="match status" value="1"/>
</dbReference>
<dbReference type="PANTHER" id="PTHR35535">
    <property type="entry name" value="HEAT SHOCK PROTEIN HSLJ"/>
    <property type="match status" value="1"/>
</dbReference>
<dbReference type="RefSeq" id="WP_188439352.1">
    <property type="nucleotide sequence ID" value="NZ_BMFD01000001.1"/>
</dbReference>
<feature type="domain" description="DUF306" evidence="1">
    <location>
        <begin position="31"/>
        <end position="136"/>
    </location>
</feature>
<evidence type="ECO:0000313" key="3">
    <source>
        <dbReference type="Proteomes" id="UP000635885"/>
    </source>
</evidence>
<dbReference type="InterPro" id="IPR038670">
    <property type="entry name" value="HslJ-like_sf"/>
</dbReference>
<dbReference type="PROSITE" id="PS51257">
    <property type="entry name" value="PROKAR_LIPOPROTEIN"/>
    <property type="match status" value="1"/>
</dbReference>
<dbReference type="InterPro" id="IPR053147">
    <property type="entry name" value="Hsp_HslJ-like"/>
</dbReference>
<dbReference type="InterPro" id="IPR005184">
    <property type="entry name" value="DUF306_Meta_HslJ"/>
</dbReference>
<dbReference type="Gene3D" id="2.40.128.270">
    <property type="match status" value="1"/>
</dbReference>
<protein>
    <recommendedName>
        <fullName evidence="1">DUF306 domain-containing protein</fullName>
    </recommendedName>
</protein>
<proteinExistence type="predicted"/>
<sequence>MKKLINLSFVLVFLTFSSCDSVSKLNPLSLLTGNNWVLSSLLGDKLNPNNFTSGLPFLNFMDGGKLAGFAGCNNFSGSFQLEGTSLSLDPGAMTKKACERGNAESEVVALLSQVKNFKVAKDKLTLLDGAKELMSFVPQGK</sequence>
<keyword evidence="3" id="KW-1185">Reference proteome</keyword>
<dbReference type="EMBL" id="BMFD01000001">
    <property type="protein sequence ID" value="GGC29229.1"/>
    <property type="molecule type" value="Genomic_DNA"/>
</dbReference>
<comment type="caution">
    <text evidence="2">The sequence shown here is derived from an EMBL/GenBank/DDBJ whole genome shotgun (WGS) entry which is preliminary data.</text>
</comment>
<dbReference type="PANTHER" id="PTHR35535:SF1">
    <property type="entry name" value="HEAT SHOCK PROTEIN HSLJ"/>
    <property type="match status" value="1"/>
</dbReference>